<comment type="caution">
    <text evidence="8">The sequence shown here is derived from an EMBL/GenBank/DDBJ whole genome shotgun (WGS) entry which is preliminary data.</text>
</comment>
<evidence type="ECO:0000259" key="7">
    <source>
        <dbReference type="Pfam" id="PF01764"/>
    </source>
</evidence>
<comment type="subcellular location">
    <subcellularLocation>
        <location evidence="1">Membrane</location>
        <topology evidence="1">Multi-pass membrane protein</topology>
    </subcellularLocation>
</comment>
<evidence type="ECO:0000256" key="2">
    <source>
        <dbReference type="ARBA" id="ARBA00022692"/>
    </source>
</evidence>
<keyword evidence="9" id="KW-1185">Reference proteome</keyword>
<feature type="transmembrane region" description="Helical" evidence="6">
    <location>
        <begin position="731"/>
        <end position="752"/>
    </location>
</feature>
<dbReference type="Pfam" id="PF01764">
    <property type="entry name" value="Lipase_3"/>
    <property type="match status" value="1"/>
</dbReference>
<feature type="compositionally biased region" description="Low complexity" evidence="5">
    <location>
        <begin position="488"/>
        <end position="501"/>
    </location>
</feature>
<dbReference type="GO" id="GO:0006629">
    <property type="term" value="P:lipid metabolic process"/>
    <property type="evidence" value="ECO:0007669"/>
    <property type="project" value="InterPro"/>
</dbReference>
<evidence type="ECO:0000256" key="5">
    <source>
        <dbReference type="SAM" id="MobiDB-lite"/>
    </source>
</evidence>
<evidence type="ECO:0000256" key="6">
    <source>
        <dbReference type="SAM" id="Phobius"/>
    </source>
</evidence>
<feature type="transmembrane region" description="Helical" evidence="6">
    <location>
        <begin position="689"/>
        <end position="711"/>
    </location>
</feature>
<dbReference type="Pfam" id="PF01040">
    <property type="entry name" value="UbiA"/>
    <property type="match status" value="1"/>
</dbReference>
<feature type="compositionally biased region" description="Polar residues" evidence="5">
    <location>
        <begin position="473"/>
        <end position="486"/>
    </location>
</feature>
<keyword evidence="4 6" id="KW-0472">Membrane</keyword>
<organism evidence="8 9">
    <name type="scientific">Hyphodiscus hymeniophilus</name>
    <dbReference type="NCBI Taxonomy" id="353542"/>
    <lineage>
        <taxon>Eukaryota</taxon>
        <taxon>Fungi</taxon>
        <taxon>Dikarya</taxon>
        <taxon>Ascomycota</taxon>
        <taxon>Pezizomycotina</taxon>
        <taxon>Leotiomycetes</taxon>
        <taxon>Helotiales</taxon>
        <taxon>Hyphodiscaceae</taxon>
        <taxon>Hyphodiscus</taxon>
    </lineage>
</organism>
<dbReference type="EMBL" id="VNKQ01000012">
    <property type="protein sequence ID" value="KAG0647702.1"/>
    <property type="molecule type" value="Genomic_DNA"/>
</dbReference>
<sequence length="868" mass="95882">MGIFGGKSKKQPTTTQAVASAPVYHSLPNLQGPYQQYGLPQQSWISVDQRPNTSTGYDPPTQGWGAGQQPVFITQNYILPPPLPQGQQKVGAVPRLDWNSGTNVLAGDVPTYIPGARMFNEGVPILQFQGTQYLNQGAALCDLISSKFNTVITLIDGERFSGDERELVVYPPPPPVWQQAQQESGYTDRDLFKGKSKGVVNNKISTALVSTNYFAKVNLYANSWLPPDLPAMKLYIPTFPLLCLAAQYSERVYTKPVGQEKETHVDADWREGTKAMVMKSVPMDDMNTIVFAIRGTQTFMDWAVNLNSKPASPDGFLDDPGNFCHAGFLTVAKKMIKPVAARLRHLLEEDPGRSKCSLLITGHSAGGAVAALLYSHMLSTSREAESELNILTGCFKRIHCVSFGAPPVSLLPLAKPANPLLRKSLFLSFVNEGDPVPRADKAYVRSLLDLYSTPAPSQTCLESAAPQRLKPLVSNSAEKSSSSLTVNKIGPSPKKSKSAPIPGQPPIWRVPEATLSNAGRLVLLRSVERYESRVNRKKHKHVQERMDEGVVAQMISDELLRGVIWGDPPGLIDSGTAFSDDRPSPCPVVCLSLVRQECIITERLLRANTSVGILPFIIALLPQLFLPTMPARSAVMIFLKACILATCYEYSFDIVNQTTPTGVTEDPINKPHRPIPRGLLTVRGAQVRWALAWLLSPILALLLADINAAFWEVMWQATVWFCYVWPRPNNPAARNFFVAAGVFIMLSYANAIVTAQFPDRNIRLALRCAVSLWSGLVGQIQEFHDERGDRAAGKKTLPIVLGEERVWLIRYATCWIFFVMHTLFLLWGFRLAPGSQHSLGIYVFGVLEVRDLERKTSSLALQSYLESK</sequence>
<evidence type="ECO:0000256" key="3">
    <source>
        <dbReference type="ARBA" id="ARBA00022989"/>
    </source>
</evidence>
<evidence type="ECO:0000313" key="8">
    <source>
        <dbReference type="EMBL" id="KAG0647702.1"/>
    </source>
</evidence>
<dbReference type="AlphaFoldDB" id="A0A9P6VGW9"/>
<dbReference type="PANTHER" id="PTHR46023:SF6">
    <property type="entry name" value="LIPASE CLASS 3 FAMILY PROTEIN"/>
    <property type="match status" value="1"/>
</dbReference>
<evidence type="ECO:0000256" key="4">
    <source>
        <dbReference type="ARBA" id="ARBA00023136"/>
    </source>
</evidence>
<name>A0A9P6VGW9_9HELO</name>
<protein>
    <submittedName>
        <fullName evidence="8">Geranylgeranylglycerol-phosphate geranylgeranyltransferase</fullName>
    </submittedName>
</protein>
<keyword evidence="2 6" id="KW-0812">Transmembrane</keyword>
<proteinExistence type="predicted"/>
<dbReference type="CDD" id="cd00519">
    <property type="entry name" value="Lipase_3"/>
    <property type="match status" value="1"/>
</dbReference>
<evidence type="ECO:0000256" key="1">
    <source>
        <dbReference type="ARBA" id="ARBA00004141"/>
    </source>
</evidence>
<feature type="region of interest" description="Disordered" evidence="5">
    <location>
        <begin position="473"/>
        <end position="504"/>
    </location>
</feature>
<feature type="domain" description="Fungal lipase-type" evidence="7">
    <location>
        <begin position="290"/>
        <end position="439"/>
    </location>
</feature>
<keyword evidence="3 6" id="KW-1133">Transmembrane helix</keyword>
<feature type="transmembrane region" description="Helical" evidence="6">
    <location>
        <begin position="808"/>
        <end position="829"/>
    </location>
</feature>
<accession>A0A9P6VGW9</accession>
<dbReference type="SUPFAM" id="SSF53474">
    <property type="entry name" value="alpha/beta-Hydrolases"/>
    <property type="match status" value="1"/>
</dbReference>
<dbReference type="InterPro" id="IPR002921">
    <property type="entry name" value="Fungal_lipase-type"/>
</dbReference>
<reference evidence="8" key="1">
    <citation type="submission" date="2019-07" db="EMBL/GenBank/DDBJ databases">
        <title>Hyphodiscus hymeniophilus genome sequencing and assembly.</title>
        <authorList>
            <person name="Kramer G."/>
            <person name="Nodwell J."/>
        </authorList>
    </citation>
    <scope>NUCLEOTIDE SEQUENCE</scope>
    <source>
        <strain evidence="8">ATCC 34498</strain>
    </source>
</reference>
<dbReference type="InterPro" id="IPR029058">
    <property type="entry name" value="AB_hydrolase_fold"/>
</dbReference>
<dbReference type="GO" id="GO:0016020">
    <property type="term" value="C:membrane"/>
    <property type="evidence" value="ECO:0007669"/>
    <property type="project" value="UniProtKB-SubCell"/>
</dbReference>
<evidence type="ECO:0000313" key="9">
    <source>
        <dbReference type="Proteomes" id="UP000785200"/>
    </source>
</evidence>
<dbReference type="Proteomes" id="UP000785200">
    <property type="component" value="Unassembled WGS sequence"/>
</dbReference>
<dbReference type="OrthoDB" id="438440at2759"/>
<dbReference type="Gene3D" id="3.40.50.1820">
    <property type="entry name" value="alpha/beta hydrolase"/>
    <property type="match status" value="1"/>
</dbReference>
<dbReference type="GO" id="GO:0016765">
    <property type="term" value="F:transferase activity, transferring alkyl or aryl (other than methyl) groups"/>
    <property type="evidence" value="ECO:0007669"/>
    <property type="project" value="InterPro"/>
</dbReference>
<dbReference type="PANTHER" id="PTHR46023">
    <property type="entry name" value="LIPASE CLASS 3 PROTEIN-LIKE"/>
    <property type="match status" value="1"/>
</dbReference>
<gene>
    <name evidence="8" type="ORF">D0Z07_6531</name>
</gene>
<dbReference type="InterPro" id="IPR000537">
    <property type="entry name" value="UbiA_prenyltransferase"/>
</dbReference>